<dbReference type="PANTHER" id="PTHR33619">
    <property type="entry name" value="POLYSACCHARIDE EXPORT PROTEIN GFCE-RELATED"/>
    <property type="match status" value="1"/>
</dbReference>
<dbReference type="InterPro" id="IPR003715">
    <property type="entry name" value="Poly_export_N"/>
</dbReference>
<dbReference type="GO" id="GO:0046930">
    <property type="term" value="C:pore complex"/>
    <property type="evidence" value="ECO:0007669"/>
    <property type="project" value="UniProtKB-KW"/>
</dbReference>
<dbReference type="PANTHER" id="PTHR33619:SF3">
    <property type="entry name" value="POLYSACCHARIDE EXPORT PROTEIN GFCE-RELATED"/>
    <property type="match status" value="1"/>
</dbReference>
<evidence type="ECO:0000256" key="1">
    <source>
        <dbReference type="ARBA" id="ARBA00004571"/>
    </source>
</evidence>
<comment type="similarity">
    <text evidence="2">Belongs to the BexD/CtrA/VexA family.</text>
</comment>
<evidence type="ECO:0000256" key="10">
    <source>
        <dbReference type="ARBA" id="ARBA00023114"/>
    </source>
</evidence>
<evidence type="ECO:0000256" key="4">
    <source>
        <dbReference type="ARBA" id="ARBA00022452"/>
    </source>
</evidence>
<protein>
    <submittedName>
        <fullName evidence="18">Polysaccharide export outer membrane protein</fullName>
    </submittedName>
</protein>
<keyword evidence="4" id="KW-1134">Transmembrane beta strand</keyword>
<evidence type="ECO:0000256" key="14">
    <source>
        <dbReference type="ARBA" id="ARBA00023288"/>
    </source>
</evidence>
<feature type="domain" description="Polysaccharide export protein N-terminal" evidence="16">
    <location>
        <begin position="47"/>
        <end position="150"/>
    </location>
</feature>
<keyword evidence="7" id="KW-0732">Signal</keyword>
<evidence type="ECO:0000256" key="8">
    <source>
        <dbReference type="ARBA" id="ARBA00023047"/>
    </source>
</evidence>
<keyword evidence="5" id="KW-0762">Sugar transport</keyword>
<evidence type="ECO:0000256" key="5">
    <source>
        <dbReference type="ARBA" id="ARBA00022597"/>
    </source>
</evidence>
<reference evidence="18 19" key="1">
    <citation type="submission" date="2019-03" db="EMBL/GenBank/DDBJ databases">
        <title>Genomic Encyclopedia of Archaeal and Bacterial Type Strains, Phase II (KMG-II): from individual species to whole genera.</title>
        <authorList>
            <person name="Goeker M."/>
        </authorList>
    </citation>
    <scope>NUCLEOTIDE SEQUENCE [LARGE SCALE GENOMIC DNA]</scope>
    <source>
        <strain evidence="18 19">DSM 28353</strain>
    </source>
</reference>
<keyword evidence="6 15" id="KW-0812">Transmembrane</keyword>
<dbReference type="GO" id="GO:0006811">
    <property type="term" value="P:monoatomic ion transport"/>
    <property type="evidence" value="ECO:0007669"/>
    <property type="project" value="UniProtKB-KW"/>
</dbReference>
<evidence type="ECO:0000313" key="19">
    <source>
        <dbReference type="Proteomes" id="UP000295292"/>
    </source>
</evidence>
<keyword evidence="13" id="KW-0998">Cell outer membrane</keyword>
<dbReference type="GO" id="GO:0015288">
    <property type="term" value="F:porin activity"/>
    <property type="evidence" value="ECO:0007669"/>
    <property type="project" value="UniProtKB-KW"/>
</dbReference>
<proteinExistence type="inferred from homology"/>
<name>A0A4R6WDZ6_9SPHI</name>
<evidence type="ECO:0000256" key="7">
    <source>
        <dbReference type="ARBA" id="ARBA00022729"/>
    </source>
</evidence>
<dbReference type="EMBL" id="SNYV01000013">
    <property type="protein sequence ID" value="TDQ78002.1"/>
    <property type="molecule type" value="Genomic_DNA"/>
</dbReference>
<organism evidence="18 19">
    <name type="scientific">Sphingobacterium yanglingense</name>
    <dbReference type="NCBI Taxonomy" id="1437280"/>
    <lineage>
        <taxon>Bacteria</taxon>
        <taxon>Pseudomonadati</taxon>
        <taxon>Bacteroidota</taxon>
        <taxon>Sphingobacteriia</taxon>
        <taxon>Sphingobacteriales</taxon>
        <taxon>Sphingobacteriaceae</taxon>
        <taxon>Sphingobacterium</taxon>
    </lineage>
</organism>
<dbReference type="RefSeq" id="WP_211348490.1">
    <property type="nucleotide sequence ID" value="NZ_SNYV01000013.1"/>
</dbReference>
<keyword evidence="12" id="KW-0564">Palmitate</keyword>
<keyword evidence="9" id="KW-0406">Ion transport</keyword>
<evidence type="ECO:0000256" key="2">
    <source>
        <dbReference type="ARBA" id="ARBA00009450"/>
    </source>
</evidence>
<comment type="subcellular location">
    <subcellularLocation>
        <location evidence="1">Cell outer membrane</location>
        <topology evidence="1">Multi-pass membrane protein</topology>
    </subcellularLocation>
</comment>
<feature type="domain" description="SLBB" evidence="17">
    <location>
        <begin position="154"/>
        <end position="233"/>
    </location>
</feature>
<keyword evidence="11 15" id="KW-0472">Membrane</keyword>
<evidence type="ECO:0000313" key="18">
    <source>
        <dbReference type="EMBL" id="TDQ78002.1"/>
    </source>
</evidence>
<dbReference type="InterPro" id="IPR054765">
    <property type="entry name" value="SLBB_dom"/>
</dbReference>
<keyword evidence="10" id="KW-0626">Porin</keyword>
<dbReference type="Pfam" id="PF22461">
    <property type="entry name" value="SLBB_2"/>
    <property type="match status" value="1"/>
</dbReference>
<evidence type="ECO:0000259" key="17">
    <source>
        <dbReference type="Pfam" id="PF22461"/>
    </source>
</evidence>
<gene>
    <name evidence="18" type="ORF">CLV99_1978</name>
</gene>
<dbReference type="Gene3D" id="3.10.560.10">
    <property type="entry name" value="Outer membrane lipoprotein wza domain like"/>
    <property type="match status" value="1"/>
</dbReference>
<evidence type="ECO:0000256" key="6">
    <source>
        <dbReference type="ARBA" id="ARBA00022692"/>
    </source>
</evidence>
<evidence type="ECO:0000256" key="9">
    <source>
        <dbReference type="ARBA" id="ARBA00023065"/>
    </source>
</evidence>
<dbReference type="Proteomes" id="UP000295292">
    <property type="component" value="Unassembled WGS sequence"/>
</dbReference>
<feature type="transmembrane region" description="Helical" evidence="15">
    <location>
        <begin position="248"/>
        <end position="268"/>
    </location>
</feature>
<dbReference type="GO" id="GO:0015159">
    <property type="term" value="F:polysaccharide transmembrane transporter activity"/>
    <property type="evidence" value="ECO:0007669"/>
    <property type="project" value="InterPro"/>
</dbReference>
<dbReference type="AlphaFoldDB" id="A0A4R6WDZ6"/>
<dbReference type="InterPro" id="IPR049712">
    <property type="entry name" value="Poly_export"/>
</dbReference>
<dbReference type="GO" id="GO:0009279">
    <property type="term" value="C:cell outer membrane"/>
    <property type="evidence" value="ECO:0007669"/>
    <property type="project" value="UniProtKB-SubCell"/>
</dbReference>
<keyword evidence="14" id="KW-0449">Lipoprotein</keyword>
<evidence type="ECO:0000259" key="16">
    <source>
        <dbReference type="Pfam" id="PF02563"/>
    </source>
</evidence>
<keyword evidence="3" id="KW-0813">Transport</keyword>
<evidence type="ECO:0000256" key="13">
    <source>
        <dbReference type="ARBA" id="ARBA00023237"/>
    </source>
</evidence>
<comment type="caution">
    <text evidence="18">The sequence shown here is derived from an EMBL/GenBank/DDBJ whole genome shotgun (WGS) entry which is preliminary data.</text>
</comment>
<keyword evidence="19" id="KW-1185">Reference proteome</keyword>
<keyword evidence="8" id="KW-0625">Polysaccharide transport</keyword>
<accession>A0A4R6WDZ6</accession>
<evidence type="ECO:0000256" key="3">
    <source>
        <dbReference type="ARBA" id="ARBA00022448"/>
    </source>
</evidence>
<sequence>MKTKTMNKAIFGLMILCALLLNACVVGKKVVYVKDMGVNGHHRVMEEEPMKIQKGDRLRIVVQAKSPELAAPFNGGAGAYRIDASGNVEAVAEQTKDGQSYVVNSQGAIDFPVLGNIPLEGLTLEQITEKITSKLKTGGMIAEPLVKVELLNFKVSVVGAVVRENVLNVENAQMTLMEAIALSGGLKPNAAPDQIKVIREEGGIRRIIVHDIESKSFFDSPAYHLRQNDIVYVTPRSAEDTPRENRSWRFWSTAMGVISIVLAALTLAK</sequence>
<dbReference type="Pfam" id="PF02563">
    <property type="entry name" value="Poly_export"/>
    <property type="match status" value="1"/>
</dbReference>
<evidence type="ECO:0000256" key="15">
    <source>
        <dbReference type="SAM" id="Phobius"/>
    </source>
</evidence>
<evidence type="ECO:0000256" key="11">
    <source>
        <dbReference type="ARBA" id="ARBA00023136"/>
    </source>
</evidence>
<evidence type="ECO:0000256" key="12">
    <source>
        <dbReference type="ARBA" id="ARBA00023139"/>
    </source>
</evidence>
<keyword evidence="15" id="KW-1133">Transmembrane helix</keyword>